<dbReference type="Pfam" id="PF00583">
    <property type="entry name" value="Acetyltransf_1"/>
    <property type="match status" value="1"/>
</dbReference>
<sequence>MVTIAACQELHQDWLRNLAGVTRGRTFSTHESDWAWLPARRQLVLLYPQRISPAGIRPGLAEGMRLGAQSVSVWMNNAASYAPLEAFGFRRGPQPLWMSAPVSAPQQYSAAAAALDPDPPEVTGPDADELAAGRTHPRTAWHLTTRGDGKLTGRAWVYDPTAADQPSNTPDPITGRPGIPAAPARKPRKGSLAGIFGLSVGPSSRRSGYGTALLSRAAAVAAAAGADRLAINAAPGGAELCAARGFELIGRGQYLFLDLR</sequence>
<proteinExistence type="predicted"/>
<dbReference type="SUPFAM" id="SSF55729">
    <property type="entry name" value="Acyl-CoA N-acyltransferases (Nat)"/>
    <property type="match status" value="1"/>
</dbReference>
<protein>
    <submittedName>
        <fullName evidence="3">GNAT family N-acetyltransferase</fullName>
        <ecNumber evidence="3">2.3.1.-</ecNumber>
    </submittedName>
</protein>
<evidence type="ECO:0000256" key="1">
    <source>
        <dbReference type="SAM" id="MobiDB-lite"/>
    </source>
</evidence>
<dbReference type="Gene3D" id="3.40.630.30">
    <property type="match status" value="1"/>
</dbReference>
<name>A0A975S4C8_9MICC</name>
<gene>
    <name evidence="3" type="ORF">KG104_10840</name>
</gene>
<dbReference type="EC" id="2.3.1.-" evidence="3"/>
<keyword evidence="4" id="KW-1185">Reference proteome</keyword>
<dbReference type="GO" id="GO:0016747">
    <property type="term" value="F:acyltransferase activity, transferring groups other than amino-acyl groups"/>
    <property type="evidence" value="ECO:0007669"/>
    <property type="project" value="InterPro"/>
</dbReference>
<dbReference type="KEGG" id="asun:KG104_10840"/>
<keyword evidence="3" id="KW-0808">Transferase</keyword>
<accession>A0A975S4C8</accession>
<dbReference type="Proteomes" id="UP000680588">
    <property type="component" value="Chromosome"/>
</dbReference>
<dbReference type="AlphaFoldDB" id="A0A975S4C8"/>
<dbReference type="InterPro" id="IPR016181">
    <property type="entry name" value="Acyl_CoA_acyltransferase"/>
</dbReference>
<dbReference type="InterPro" id="IPR000182">
    <property type="entry name" value="GNAT_dom"/>
</dbReference>
<dbReference type="PROSITE" id="PS51186">
    <property type="entry name" value="GNAT"/>
    <property type="match status" value="1"/>
</dbReference>
<evidence type="ECO:0000313" key="3">
    <source>
        <dbReference type="EMBL" id="QWQ35023.1"/>
    </source>
</evidence>
<dbReference type="RefSeq" id="WP_207347010.1">
    <property type="nucleotide sequence ID" value="NZ_CP076456.1"/>
</dbReference>
<keyword evidence="3" id="KW-0012">Acyltransferase</keyword>
<evidence type="ECO:0000313" key="4">
    <source>
        <dbReference type="Proteomes" id="UP000680588"/>
    </source>
</evidence>
<feature type="region of interest" description="Disordered" evidence="1">
    <location>
        <begin position="161"/>
        <end position="188"/>
    </location>
</feature>
<evidence type="ECO:0000259" key="2">
    <source>
        <dbReference type="PROSITE" id="PS51186"/>
    </source>
</evidence>
<organism evidence="3 4">
    <name type="scientific">Arthrobacter sunyaminii</name>
    <dbReference type="NCBI Taxonomy" id="2816859"/>
    <lineage>
        <taxon>Bacteria</taxon>
        <taxon>Bacillati</taxon>
        <taxon>Actinomycetota</taxon>
        <taxon>Actinomycetes</taxon>
        <taxon>Micrococcales</taxon>
        <taxon>Micrococcaceae</taxon>
        <taxon>Arthrobacter</taxon>
    </lineage>
</organism>
<reference evidence="3" key="1">
    <citation type="submission" date="2021-06" db="EMBL/GenBank/DDBJ databases">
        <title>Novel species in genus Arthrobacter.</title>
        <authorList>
            <person name="Zhang G."/>
        </authorList>
    </citation>
    <scope>NUCLEOTIDE SEQUENCE</scope>
    <source>
        <strain evidence="3">Zg-ZUI122</strain>
    </source>
</reference>
<feature type="domain" description="N-acetyltransferase" evidence="2">
    <location>
        <begin position="94"/>
        <end position="260"/>
    </location>
</feature>
<dbReference type="EMBL" id="CP076456">
    <property type="protein sequence ID" value="QWQ35023.1"/>
    <property type="molecule type" value="Genomic_DNA"/>
</dbReference>